<dbReference type="Pfam" id="PF00520">
    <property type="entry name" value="Ion_trans"/>
    <property type="match status" value="1"/>
</dbReference>
<keyword evidence="8" id="KW-0406">Ion transport</keyword>
<evidence type="ECO:0000259" key="13">
    <source>
        <dbReference type="Pfam" id="PF00520"/>
    </source>
</evidence>
<evidence type="ECO:0000256" key="2">
    <source>
        <dbReference type="ARBA" id="ARBA00022448"/>
    </source>
</evidence>
<evidence type="ECO:0000256" key="5">
    <source>
        <dbReference type="ARBA" id="ARBA00022826"/>
    </source>
</evidence>
<evidence type="ECO:0000256" key="7">
    <source>
        <dbReference type="ARBA" id="ARBA00022989"/>
    </source>
</evidence>
<evidence type="ECO:0000256" key="11">
    <source>
        <dbReference type="SAM" id="MobiDB-lite"/>
    </source>
</evidence>
<keyword evidence="15" id="KW-1185">Reference proteome</keyword>
<evidence type="ECO:0000256" key="9">
    <source>
        <dbReference type="ARBA" id="ARBA00023136"/>
    </source>
</evidence>
<evidence type="ECO:0000256" key="6">
    <source>
        <dbReference type="ARBA" id="ARBA00022958"/>
    </source>
</evidence>
<dbReference type="AlphaFoldDB" id="A0A1Q9DY38"/>
<evidence type="ECO:0000313" key="14">
    <source>
        <dbReference type="EMBL" id="OLQ00088.1"/>
    </source>
</evidence>
<dbReference type="GO" id="GO:0008076">
    <property type="term" value="C:voltage-gated potassium channel complex"/>
    <property type="evidence" value="ECO:0007669"/>
    <property type="project" value="InterPro"/>
</dbReference>
<dbReference type="EMBL" id="LSRX01000339">
    <property type="protein sequence ID" value="OLQ00088.1"/>
    <property type="molecule type" value="Genomic_DNA"/>
</dbReference>
<proteinExistence type="predicted"/>
<keyword evidence="2" id="KW-0813">Transport</keyword>
<keyword evidence="5" id="KW-0631">Potassium channel</keyword>
<keyword evidence="6" id="KW-0630">Potassium</keyword>
<comment type="subcellular location">
    <subcellularLocation>
        <location evidence="1">Membrane</location>
        <topology evidence="1">Multi-pass membrane protein</topology>
    </subcellularLocation>
</comment>
<feature type="region of interest" description="Disordered" evidence="11">
    <location>
        <begin position="1"/>
        <end position="23"/>
    </location>
</feature>
<sequence length="263" mass="29244">MVRAPEADDGVAEESPQNIKKDPEAWQTRMDRRDFHVNDLYKESGCFAAIARSNTFFLISMIIVLTNSVWIGVEADAPHRTNMAALNAEQTAIEHLFCLVFTLEIVIRFCALGNDGKEYSAMDKVFSVLDFLARRIIPAQATPGGQVKVAAIGEVWMLPLVMLIAGVDSSDVHAVKELTILRTVRLLRLTRLGRIARLLRAVPEVVTLLKGIAAAIRSVFFTLLLLLVLLFVFGVVFKTQAKEDFESLQDLFPTVTLTGTWIL</sequence>
<feature type="domain" description="Ion transport" evidence="13">
    <location>
        <begin position="55"/>
        <end position="238"/>
    </location>
</feature>
<dbReference type="OrthoDB" id="10461193at2759"/>
<dbReference type="InterPro" id="IPR028325">
    <property type="entry name" value="VG_K_chnl"/>
</dbReference>
<gene>
    <name evidence="14" type="ORF">AK812_SmicGene17258</name>
</gene>
<evidence type="ECO:0000256" key="12">
    <source>
        <dbReference type="SAM" id="Phobius"/>
    </source>
</evidence>
<keyword evidence="3" id="KW-0633">Potassium transport</keyword>
<evidence type="ECO:0000256" key="10">
    <source>
        <dbReference type="ARBA" id="ARBA00023303"/>
    </source>
</evidence>
<keyword evidence="9 12" id="KW-0472">Membrane</keyword>
<evidence type="ECO:0000256" key="4">
    <source>
        <dbReference type="ARBA" id="ARBA00022692"/>
    </source>
</evidence>
<reference evidence="14 15" key="1">
    <citation type="submission" date="2016-02" db="EMBL/GenBank/DDBJ databases">
        <title>Genome analysis of coral dinoflagellate symbionts highlights evolutionary adaptations to a symbiotic lifestyle.</title>
        <authorList>
            <person name="Aranda M."/>
            <person name="Li Y."/>
            <person name="Liew Y.J."/>
            <person name="Baumgarten S."/>
            <person name="Simakov O."/>
            <person name="Wilson M."/>
            <person name="Piel J."/>
            <person name="Ashoor H."/>
            <person name="Bougouffa S."/>
            <person name="Bajic V.B."/>
            <person name="Ryu T."/>
            <person name="Ravasi T."/>
            <person name="Bayer T."/>
            <person name="Micklem G."/>
            <person name="Kim H."/>
            <person name="Bhak J."/>
            <person name="Lajeunesse T.C."/>
            <person name="Voolstra C.R."/>
        </authorList>
    </citation>
    <scope>NUCLEOTIDE SEQUENCE [LARGE SCALE GENOMIC DNA]</scope>
    <source>
        <strain evidence="14 15">CCMP2467</strain>
    </source>
</reference>
<feature type="transmembrane region" description="Helical" evidence="12">
    <location>
        <begin position="219"/>
        <end position="237"/>
    </location>
</feature>
<dbReference type="GO" id="GO:0005249">
    <property type="term" value="F:voltage-gated potassium channel activity"/>
    <property type="evidence" value="ECO:0007669"/>
    <property type="project" value="InterPro"/>
</dbReference>
<accession>A0A1Q9DY38</accession>
<dbReference type="Proteomes" id="UP000186817">
    <property type="component" value="Unassembled WGS sequence"/>
</dbReference>
<organism evidence="14 15">
    <name type="scientific">Symbiodinium microadriaticum</name>
    <name type="common">Dinoflagellate</name>
    <name type="synonym">Zooxanthella microadriatica</name>
    <dbReference type="NCBI Taxonomy" id="2951"/>
    <lineage>
        <taxon>Eukaryota</taxon>
        <taxon>Sar</taxon>
        <taxon>Alveolata</taxon>
        <taxon>Dinophyceae</taxon>
        <taxon>Suessiales</taxon>
        <taxon>Symbiodiniaceae</taxon>
        <taxon>Symbiodinium</taxon>
    </lineage>
</organism>
<protein>
    <recommendedName>
        <fullName evidence="13">Ion transport domain-containing protein</fullName>
    </recommendedName>
</protein>
<dbReference type="InterPro" id="IPR005821">
    <property type="entry name" value="Ion_trans_dom"/>
</dbReference>
<evidence type="ECO:0000256" key="1">
    <source>
        <dbReference type="ARBA" id="ARBA00004141"/>
    </source>
</evidence>
<dbReference type="PANTHER" id="PTHR11537">
    <property type="entry name" value="VOLTAGE-GATED POTASSIUM CHANNEL"/>
    <property type="match status" value="1"/>
</dbReference>
<feature type="transmembrane region" description="Helical" evidence="12">
    <location>
        <begin position="55"/>
        <end position="73"/>
    </location>
</feature>
<evidence type="ECO:0000256" key="3">
    <source>
        <dbReference type="ARBA" id="ARBA00022538"/>
    </source>
</evidence>
<dbReference type="PANTHER" id="PTHR11537:SF254">
    <property type="entry name" value="POTASSIUM VOLTAGE-GATED CHANNEL PROTEIN SHAB"/>
    <property type="match status" value="1"/>
</dbReference>
<dbReference type="GO" id="GO:0001508">
    <property type="term" value="P:action potential"/>
    <property type="evidence" value="ECO:0007669"/>
    <property type="project" value="TreeGrafter"/>
</dbReference>
<name>A0A1Q9DY38_SYMMI</name>
<dbReference type="SUPFAM" id="SSF81324">
    <property type="entry name" value="Voltage-gated potassium channels"/>
    <property type="match status" value="1"/>
</dbReference>
<evidence type="ECO:0000313" key="15">
    <source>
        <dbReference type="Proteomes" id="UP000186817"/>
    </source>
</evidence>
<keyword evidence="10" id="KW-0407">Ion channel</keyword>
<evidence type="ECO:0000256" key="8">
    <source>
        <dbReference type="ARBA" id="ARBA00023065"/>
    </source>
</evidence>
<dbReference type="Gene3D" id="1.10.287.70">
    <property type="match status" value="1"/>
</dbReference>
<comment type="caution">
    <text evidence="14">The sequence shown here is derived from an EMBL/GenBank/DDBJ whole genome shotgun (WGS) entry which is preliminary data.</text>
</comment>
<keyword evidence="4 12" id="KW-0812">Transmembrane</keyword>
<keyword evidence="7 12" id="KW-1133">Transmembrane helix</keyword>
<feature type="transmembrane region" description="Helical" evidence="12">
    <location>
        <begin position="93"/>
        <end position="112"/>
    </location>
</feature>